<feature type="transmembrane region" description="Helical" evidence="1">
    <location>
        <begin position="83"/>
        <end position="103"/>
    </location>
</feature>
<evidence type="ECO:0000313" key="2">
    <source>
        <dbReference type="EMBL" id="OTA91421.1"/>
    </source>
</evidence>
<sequence>MKNNKMDKKDDQKTTRSNWIVFGIYVISIGALFDYLYDCETDQDLTISIGTIFLIIIMTYTVTLASGDLLNNSLKRPLNIIKRFLSSPIVVVALGTIILLFFLGNVLHFSDII</sequence>
<reference evidence="2 3" key="1">
    <citation type="submission" date="2016-09" db="EMBL/GenBank/DDBJ databases">
        <title>Lactobacillus reuteri KLR3006, genome sequencing and assembly.</title>
        <authorList>
            <person name="Lee J.-Y."/>
            <person name="Kim E.B."/>
            <person name="Choi Y.-J."/>
        </authorList>
    </citation>
    <scope>NUCLEOTIDE SEQUENCE [LARGE SCALE GENOMIC DNA]</scope>
    <source>
        <strain evidence="2 3">KLR3006</strain>
    </source>
</reference>
<organism evidence="2 3">
    <name type="scientific">Limosilactobacillus reuteri</name>
    <name type="common">Lactobacillus reuteri</name>
    <dbReference type="NCBI Taxonomy" id="1598"/>
    <lineage>
        <taxon>Bacteria</taxon>
        <taxon>Bacillati</taxon>
        <taxon>Bacillota</taxon>
        <taxon>Bacilli</taxon>
        <taxon>Lactobacillales</taxon>
        <taxon>Lactobacillaceae</taxon>
        <taxon>Limosilactobacillus</taxon>
    </lineage>
</organism>
<name>A0AAE5MS58_LIMRT</name>
<gene>
    <name evidence="2" type="ORF">BHL83_11165</name>
</gene>
<evidence type="ECO:0000313" key="3">
    <source>
        <dbReference type="Proteomes" id="UP000194219"/>
    </source>
</evidence>
<dbReference type="RefSeq" id="WP_086142402.1">
    <property type="nucleotide sequence ID" value="NZ_MIMV01000060.1"/>
</dbReference>
<keyword evidence="1" id="KW-0812">Transmembrane</keyword>
<dbReference type="AlphaFoldDB" id="A0AAE5MS58"/>
<accession>A0AAE5MS58</accession>
<evidence type="ECO:0000256" key="1">
    <source>
        <dbReference type="SAM" id="Phobius"/>
    </source>
</evidence>
<feature type="transmembrane region" description="Helical" evidence="1">
    <location>
        <begin position="20"/>
        <end position="37"/>
    </location>
</feature>
<protein>
    <submittedName>
        <fullName evidence="2">Uncharacterized protein</fullName>
    </submittedName>
</protein>
<comment type="caution">
    <text evidence="2">The sequence shown here is derived from an EMBL/GenBank/DDBJ whole genome shotgun (WGS) entry which is preliminary data.</text>
</comment>
<proteinExistence type="predicted"/>
<keyword evidence="1" id="KW-1133">Transmembrane helix</keyword>
<dbReference type="Proteomes" id="UP000194219">
    <property type="component" value="Unassembled WGS sequence"/>
</dbReference>
<keyword evidence="1" id="KW-0472">Membrane</keyword>
<dbReference type="EMBL" id="MIMV01000060">
    <property type="protein sequence ID" value="OTA91421.1"/>
    <property type="molecule type" value="Genomic_DNA"/>
</dbReference>
<feature type="transmembrane region" description="Helical" evidence="1">
    <location>
        <begin position="49"/>
        <end position="71"/>
    </location>
</feature>